<proteinExistence type="inferred from homology"/>
<dbReference type="Pfam" id="PF00391">
    <property type="entry name" value="PEP-utilizers"/>
    <property type="match status" value="1"/>
</dbReference>
<organism evidence="24 25">
    <name type="scientific">Candidatus Wallbacteria bacterium HGW-Wallbacteria-1</name>
    <dbReference type="NCBI Taxonomy" id="2013854"/>
    <lineage>
        <taxon>Bacteria</taxon>
        <taxon>Candidatus Walliibacteriota</taxon>
    </lineage>
</organism>
<evidence type="ECO:0000256" key="10">
    <source>
        <dbReference type="ARBA" id="ARBA00022597"/>
    </source>
</evidence>
<feature type="active site" description="Proton donor" evidence="18">
    <location>
        <position position="519"/>
    </location>
</feature>
<evidence type="ECO:0000256" key="7">
    <source>
        <dbReference type="ARBA" id="ARBA00016544"/>
    </source>
</evidence>
<dbReference type="InterPro" id="IPR040442">
    <property type="entry name" value="Pyrv_kinase-like_dom_sf"/>
</dbReference>
<dbReference type="InterPro" id="IPR050499">
    <property type="entry name" value="PEP-utilizing_PTS_enzyme"/>
</dbReference>
<evidence type="ECO:0000256" key="12">
    <source>
        <dbReference type="ARBA" id="ARBA00022683"/>
    </source>
</evidence>
<dbReference type="InterPro" id="IPR036637">
    <property type="entry name" value="Phosphohistidine_dom_sf"/>
</dbReference>
<feature type="domain" description="Phosphotransferase system enzyme I N-terminal" evidence="23">
    <location>
        <begin position="19"/>
        <end position="141"/>
    </location>
</feature>
<accession>A0A2N1PUD6</accession>
<comment type="subcellular location">
    <subcellularLocation>
        <location evidence="4 17">Cytoplasm</location>
    </subcellularLocation>
</comment>
<dbReference type="InterPro" id="IPR000121">
    <property type="entry name" value="PEP_util_C"/>
</dbReference>
<dbReference type="GO" id="GO:0005737">
    <property type="term" value="C:cytoplasm"/>
    <property type="evidence" value="ECO:0007669"/>
    <property type="project" value="UniProtKB-SubCell"/>
</dbReference>
<comment type="caution">
    <text evidence="24">The sequence shown here is derived from an EMBL/GenBank/DDBJ whole genome shotgun (WGS) entry which is preliminary data.</text>
</comment>
<keyword evidence="13 17" id="KW-0479">Metal-binding</keyword>
<evidence type="ECO:0000256" key="9">
    <source>
        <dbReference type="ARBA" id="ARBA00022490"/>
    </source>
</evidence>
<evidence type="ECO:0000256" key="13">
    <source>
        <dbReference type="ARBA" id="ARBA00022723"/>
    </source>
</evidence>
<dbReference type="InterPro" id="IPR008279">
    <property type="entry name" value="PEP-util_enz_mobile_dom"/>
</dbReference>
<evidence type="ECO:0000256" key="6">
    <source>
        <dbReference type="ARBA" id="ARBA00012232"/>
    </source>
</evidence>
<evidence type="ECO:0000256" key="19">
    <source>
        <dbReference type="PIRSR" id="PIRSR000732-2"/>
    </source>
</evidence>
<dbReference type="EMBL" id="PGXC01000001">
    <property type="protein sequence ID" value="PKK91902.1"/>
    <property type="molecule type" value="Genomic_DNA"/>
</dbReference>
<dbReference type="AlphaFoldDB" id="A0A2N1PUD6"/>
<dbReference type="SUPFAM" id="SSF47831">
    <property type="entry name" value="Enzyme I of the PEP:sugar phosphotransferase system HPr-binding (sub)domain"/>
    <property type="match status" value="1"/>
</dbReference>
<evidence type="ECO:0000256" key="3">
    <source>
        <dbReference type="ARBA" id="ARBA00002728"/>
    </source>
</evidence>
<reference evidence="24 25" key="1">
    <citation type="journal article" date="2017" name="ISME J.">
        <title>Potential for microbial H2 and metal transformations associated with novel bacteria and archaea in deep terrestrial subsurface sediments.</title>
        <authorList>
            <person name="Hernsdorf A.W."/>
            <person name="Amano Y."/>
            <person name="Miyakawa K."/>
            <person name="Ise K."/>
            <person name="Suzuki Y."/>
            <person name="Anantharaman K."/>
            <person name="Probst A."/>
            <person name="Burstein D."/>
            <person name="Thomas B.C."/>
            <person name="Banfield J.F."/>
        </authorList>
    </citation>
    <scope>NUCLEOTIDE SEQUENCE [LARGE SCALE GENOMIC DNA]</scope>
    <source>
        <strain evidence="24">HGW-Wallbacteria-1</strain>
    </source>
</reference>
<dbReference type="InterPro" id="IPR024692">
    <property type="entry name" value="PTS_EI"/>
</dbReference>
<evidence type="ECO:0000256" key="8">
    <source>
        <dbReference type="ARBA" id="ARBA00022448"/>
    </source>
</evidence>
<dbReference type="InterPro" id="IPR006318">
    <property type="entry name" value="PTS_EI-like"/>
</dbReference>
<keyword evidence="24" id="KW-0670">Pyruvate</keyword>
<name>A0A2N1PUD6_9BACT</name>
<feature type="domain" description="PEP-utilising enzyme C-terminal" evidence="22">
    <location>
        <begin position="273"/>
        <end position="557"/>
    </location>
</feature>
<dbReference type="GO" id="GO:0016301">
    <property type="term" value="F:kinase activity"/>
    <property type="evidence" value="ECO:0007669"/>
    <property type="project" value="UniProtKB-KW"/>
</dbReference>
<evidence type="ECO:0000259" key="21">
    <source>
        <dbReference type="Pfam" id="PF00391"/>
    </source>
</evidence>
<feature type="active site" description="Tele-phosphohistidine intermediate" evidence="18">
    <location>
        <position position="207"/>
    </location>
</feature>
<evidence type="ECO:0000256" key="2">
    <source>
        <dbReference type="ARBA" id="ARBA00001946"/>
    </source>
</evidence>
<feature type="binding site" evidence="19">
    <location>
        <begin position="471"/>
        <end position="472"/>
    </location>
    <ligand>
        <name>phosphoenolpyruvate</name>
        <dbReference type="ChEBI" id="CHEBI:58702"/>
    </ligand>
</feature>
<keyword evidence="15 17" id="KW-0460">Magnesium</keyword>
<dbReference type="GO" id="GO:0046872">
    <property type="term" value="F:metal ion binding"/>
    <property type="evidence" value="ECO:0007669"/>
    <property type="project" value="UniProtKB-KW"/>
</dbReference>
<evidence type="ECO:0000259" key="23">
    <source>
        <dbReference type="Pfam" id="PF05524"/>
    </source>
</evidence>
<keyword evidence="14 17" id="KW-0418">Kinase</keyword>
<comment type="cofactor">
    <cofactor evidence="2 17 20">
        <name>Mg(2+)</name>
        <dbReference type="ChEBI" id="CHEBI:18420"/>
    </cofactor>
</comment>
<dbReference type="PRINTS" id="PR01736">
    <property type="entry name" value="PHPHTRNFRASE"/>
</dbReference>
<dbReference type="Pfam" id="PF05524">
    <property type="entry name" value="PEP-utilisers_N"/>
    <property type="match status" value="1"/>
</dbReference>
<evidence type="ECO:0000256" key="16">
    <source>
        <dbReference type="ARBA" id="ARBA00033235"/>
    </source>
</evidence>
<dbReference type="InterPro" id="IPR023151">
    <property type="entry name" value="PEP_util_CS"/>
</dbReference>
<dbReference type="InterPro" id="IPR008731">
    <property type="entry name" value="PTS_EIN"/>
</dbReference>
<dbReference type="SUPFAM" id="SSF52009">
    <property type="entry name" value="Phosphohistidine domain"/>
    <property type="match status" value="1"/>
</dbReference>
<dbReference type="InterPro" id="IPR015813">
    <property type="entry name" value="Pyrv/PenolPyrv_kinase-like_dom"/>
</dbReference>
<dbReference type="GO" id="GO:0009401">
    <property type="term" value="P:phosphoenolpyruvate-dependent sugar phosphotransferase system"/>
    <property type="evidence" value="ECO:0007669"/>
    <property type="project" value="UniProtKB-KW"/>
</dbReference>
<evidence type="ECO:0000313" key="24">
    <source>
        <dbReference type="EMBL" id="PKK91902.1"/>
    </source>
</evidence>
<evidence type="ECO:0000256" key="15">
    <source>
        <dbReference type="ARBA" id="ARBA00022842"/>
    </source>
</evidence>
<evidence type="ECO:0000256" key="11">
    <source>
        <dbReference type="ARBA" id="ARBA00022679"/>
    </source>
</evidence>
<feature type="binding site" evidence="19">
    <location>
        <position position="349"/>
    </location>
    <ligand>
        <name>phosphoenolpyruvate</name>
        <dbReference type="ChEBI" id="CHEBI:58702"/>
    </ligand>
</feature>
<sequence length="593" mass="66809">MCHRSLQVDYRGEQSMIIKGISASPGVVIGPAVTISDIVKFETYKIKPSEIKKELIRLEVAIVTSKKQLHELQTSSDSHLIPEKADVFQTHMQLLEDPLLLSEIIQKIHEEPLNIETIIDVVFGNFIRKFSAMTDEYIKERAVDLVDVRDRLLKNLLGLPHASTNPIQNRETACIVVAKNLTPSQLVYMDKSRILGIAIEEGGTTSHVVLFARSLAIPTLVGVKDLMEVVINGETVVLDALNGTIETDVSKKKLTGYRKVIKLIEKDKVKLEVYRNLRGITIDKRRISLGMNIAFPAEAYQLKAFGAERVGLYRTEFLYMGRQNLPSEEEQYESYRDIAQAIDGEVIIRTLDIGGDKNLPYLNFPKEDNPFLGWRAIRVSLESENMFKVQLRAILRASESGNVKILYPLISSVDEMKRCRVLVEEVKSELRSENIPFSENIEQGALIEVPAAVEIMDLLADEVDFFSIGTNDLIQFSLGVDRANDRISKLYDPLHPGVLRLLKRIIVTAHKFKKPIGMCGEMAMNPEATVILIGLGLRNLSMSGPSIPIIKRLIRKLSYKEARKHAETCLKLASSEAIRNYLKPIMEQIFSED</sequence>
<comment type="similarity">
    <text evidence="5 17">Belongs to the PEP-utilizing enzyme family.</text>
</comment>
<dbReference type="SUPFAM" id="SSF51621">
    <property type="entry name" value="Phosphoenolpyruvate/pyruvate domain"/>
    <property type="match status" value="1"/>
</dbReference>
<dbReference type="EC" id="2.7.3.9" evidence="6 17"/>
<gene>
    <name evidence="24" type="primary">ptsP</name>
    <name evidence="24" type="ORF">CVV64_00305</name>
</gene>
<evidence type="ECO:0000256" key="18">
    <source>
        <dbReference type="PIRSR" id="PIRSR000732-1"/>
    </source>
</evidence>
<evidence type="ECO:0000256" key="14">
    <source>
        <dbReference type="ARBA" id="ARBA00022777"/>
    </source>
</evidence>
<feature type="binding site" evidence="20">
    <location>
        <position position="472"/>
    </location>
    <ligand>
        <name>Mg(2+)</name>
        <dbReference type="ChEBI" id="CHEBI:18420"/>
    </ligand>
</feature>
<comment type="catalytic activity">
    <reaction evidence="1 17">
        <text>L-histidyl-[protein] + phosphoenolpyruvate = N(pros)-phospho-L-histidyl-[protein] + pyruvate</text>
        <dbReference type="Rhea" id="RHEA:23880"/>
        <dbReference type="Rhea" id="RHEA-COMP:9745"/>
        <dbReference type="Rhea" id="RHEA-COMP:9746"/>
        <dbReference type="ChEBI" id="CHEBI:15361"/>
        <dbReference type="ChEBI" id="CHEBI:29979"/>
        <dbReference type="ChEBI" id="CHEBI:58702"/>
        <dbReference type="ChEBI" id="CHEBI:64837"/>
        <dbReference type="EC" id="2.7.3.9"/>
    </reaction>
</comment>
<feature type="binding site" evidence="19">
    <location>
        <position position="482"/>
    </location>
    <ligand>
        <name>phosphoenolpyruvate</name>
        <dbReference type="ChEBI" id="CHEBI:58702"/>
    </ligand>
</feature>
<evidence type="ECO:0000256" key="4">
    <source>
        <dbReference type="ARBA" id="ARBA00004496"/>
    </source>
</evidence>
<dbReference type="GO" id="GO:0008965">
    <property type="term" value="F:phosphoenolpyruvate-protein phosphotransferase activity"/>
    <property type="evidence" value="ECO:0007669"/>
    <property type="project" value="UniProtKB-EC"/>
</dbReference>
<protein>
    <recommendedName>
        <fullName evidence="7 17">Phosphoenolpyruvate-protein phosphotransferase</fullName>
        <ecNumber evidence="6 17">2.7.3.9</ecNumber>
    </recommendedName>
    <alternativeName>
        <fullName evidence="16 17">Phosphotransferase system, enzyme I</fullName>
    </alternativeName>
</protein>
<evidence type="ECO:0000256" key="20">
    <source>
        <dbReference type="PIRSR" id="PIRSR000732-3"/>
    </source>
</evidence>
<dbReference type="Gene3D" id="1.10.274.10">
    <property type="entry name" value="PtsI, HPr-binding domain"/>
    <property type="match status" value="1"/>
</dbReference>
<feature type="domain" description="PEP-utilising enzyme mobile" evidence="21">
    <location>
        <begin position="173"/>
        <end position="243"/>
    </location>
</feature>
<feature type="binding site" evidence="19">
    <location>
        <position position="314"/>
    </location>
    <ligand>
        <name>phosphoenolpyruvate</name>
        <dbReference type="ChEBI" id="CHEBI:58702"/>
    </ligand>
</feature>
<dbReference type="Gene3D" id="3.50.30.10">
    <property type="entry name" value="Phosphohistidine domain"/>
    <property type="match status" value="1"/>
</dbReference>
<dbReference type="Proteomes" id="UP000233256">
    <property type="component" value="Unassembled WGS sequence"/>
</dbReference>
<evidence type="ECO:0000313" key="25">
    <source>
        <dbReference type="Proteomes" id="UP000233256"/>
    </source>
</evidence>
<dbReference type="PROSITE" id="PS00742">
    <property type="entry name" value="PEP_ENZYMES_2"/>
    <property type="match status" value="1"/>
</dbReference>
<keyword evidence="10 17" id="KW-0762">Sugar transport</keyword>
<evidence type="ECO:0000256" key="5">
    <source>
        <dbReference type="ARBA" id="ARBA00007837"/>
    </source>
</evidence>
<evidence type="ECO:0000259" key="22">
    <source>
        <dbReference type="Pfam" id="PF02896"/>
    </source>
</evidence>
<dbReference type="NCBIfam" id="TIGR01417">
    <property type="entry name" value="PTS_I_fam"/>
    <property type="match status" value="1"/>
</dbReference>
<keyword evidence="8 17" id="KW-0813">Transport</keyword>
<dbReference type="InterPro" id="IPR036618">
    <property type="entry name" value="PtsI_HPr-bd_sf"/>
</dbReference>
<dbReference type="Pfam" id="PF02896">
    <property type="entry name" value="PEP-utilizers_C"/>
    <property type="match status" value="1"/>
</dbReference>
<dbReference type="PANTHER" id="PTHR46244:SF3">
    <property type="entry name" value="PHOSPHOENOLPYRUVATE-PROTEIN PHOSPHOTRANSFERASE"/>
    <property type="match status" value="1"/>
</dbReference>
<dbReference type="PANTHER" id="PTHR46244">
    <property type="entry name" value="PHOSPHOENOLPYRUVATE-PROTEIN PHOSPHOTRANSFERASE"/>
    <property type="match status" value="1"/>
</dbReference>
<keyword evidence="9 17" id="KW-0963">Cytoplasm</keyword>
<dbReference type="PIRSF" id="PIRSF000732">
    <property type="entry name" value="PTS_enzyme_I"/>
    <property type="match status" value="1"/>
</dbReference>
<evidence type="ECO:0000256" key="1">
    <source>
        <dbReference type="ARBA" id="ARBA00000683"/>
    </source>
</evidence>
<dbReference type="Gene3D" id="3.20.20.60">
    <property type="entry name" value="Phosphoenolpyruvate-binding domains"/>
    <property type="match status" value="1"/>
</dbReference>
<evidence type="ECO:0000256" key="17">
    <source>
        <dbReference type="PIRNR" id="PIRNR000732"/>
    </source>
</evidence>
<keyword evidence="12 17" id="KW-0598">Phosphotransferase system</keyword>
<comment type="function">
    <text evidence="3 17">General (non sugar-specific) component of the phosphoenolpyruvate-dependent sugar phosphotransferase system (sugar PTS). This major carbohydrate active-transport system catalyzes the phosphorylation of incoming sugar substrates concomitantly with their translocation across the cell membrane. Enzyme I transfers the phosphoryl group from phosphoenolpyruvate (PEP) to the phosphoryl carrier protein (HPr).</text>
</comment>
<keyword evidence="11 17" id="KW-0808">Transferase</keyword>
<feature type="binding site" evidence="20">
    <location>
        <position position="448"/>
    </location>
    <ligand>
        <name>Mg(2+)</name>
        <dbReference type="ChEBI" id="CHEBI:18420"/>
    </ligand>
</feature>